<dbReference type="CDD" id="cd18799">
    <property type="entry name" value="SF2_C_EcoAI-like"/>
    <property type="match status" value="1"/>
</dbReference>
<feature type="domain" description="Helicase ATP-binding" evidence="1">
    <location>
        <begin position="269"/>
        <end position="420"/>
    </location>
</feature>
<dbReference type="RefSeq" id="WP_317719668.1">
    <property type="nucleotide sequence ID" value="NZ_AP026806.1"/>
</dbReference>
<dbReference type="Gene3D" id="3.30.870.10">
    <property type="entry name" value="Endonuclease Chain A"/>
    <property type="match status" value="1"/>
</dbReference>
<dbReference type="Pfam" id="PF13091">
    <property type="entry name" value="PLDc_2"/>
    <property type="match status" value="1"/>
</dbReference>
<organism evidence="3 4">
    <name type="scientific">Clostridium tetani</name>
    <dbReference type="NCBI Taxonomy" id="1513"/>
    <lineage>
        <taxon>Bacteria</taxon>
        <taxon>Bacillati</taxon>
        <taxon>Bacillota</taxon>
        <taxon>Clostridia</taxon>
        <taxon>Eubacteriales</taxon>
        <taxon>Clostridiaceae</taxon>
        <taxon>Clostridium</taxon>
    </lineage>
</organism>
<keyword evidence="3" id="KW-0378">Hydrolase</keyword>
<keyword evidence="3" id="KW-0547">Nucleotide-binding</keyword>
<evidence type="ECO:0000259" key="1">
    <source>
        <dbReference type="PROSITE" id="PS51192"/>
    </source>
</evidence>
<dbReference type="InterPro" id="IPR006935">
    <property type="entry name" value="Helicase/UvrB_N"/>
</dbReference>
<dbReference type="Gene3D" id="3.40.50.300">
    <property type="entry name" value="P-loop containing nucleotide triphosphate hydrolases"/>
    <property type="match status" value="2"/>
</dbReference>
<dbReference type="Proteomes" id="UP001321763">
    <property type="component" value="Chromosome"/>
</dbReference>
<dbReference type="InterPro" id="IPR014001">
    <property type="entry name" value="Helicase_ATP-bd"/>
</dbReference>
<dbReference type="AlphaFoldDB" id="A0ABC8EEN9"/>
<dbReference type="GO" id="GO:0004386">
    <property type="term" value="F:helicase activity"/>
    <property type="evidence" value="ECO:0007669"/>
    <property type="project" value="UniProtKB-KW"/>
</dbReference>
<dbReference type="Pfam" id="PF04851">
    <property type="entry name" value="ResIII"/>
    <property type="match status" value="1"/>
</dbReference>
<dbReference type="SUPFAM" id="SSF52540">
    <property type="entry name" value="P-loop containing nucleoside triphosphate hydrolases"/>
    <property type="match status" value="1"/>
</dbReference>
<protein>
    <submittedName>
        <fullName evidence="3">Helicase</fullName>
    </submittedName>
</protein>
<evidence type="ECO:0000259" key="2">
    <source>
        <dbReference type="PROSITE" id="PS51194"/>
    </source>
</evidence>
<sequence length="1002" mass="116355">MVSKVYVGLEKLENESTKVYDKSEAIKDNIEHKSIENTNDNLIRNEILKASETGLINKLIDSNLALTPRLIVNDYSKGSKVLSEIISELNKCEEFFISVAFITNSGILPLLETLKVLNKRGIKGKILTTDYLNFSEPKALKKLLGFSNIEIKLYNKENFHTKGYIFKYKDHYKLIVGSSNLTQTALTKNKEWNLKVSSLEEGSLTKGVISEFNQLWNEADELTLEWIKTYEDIYRKQVEFARKSKVPRLSQYKLKPNKMQIEAIQGLESIRENGQDRGLLISATGTGKTYLSAFELRNYNPKRALFIVHREQIAKQALNSFMNVFGDTRSMGILSGTSKDVDKDFIFCTIQTLSKEEVLQSFNKNEFDYIIIDEVHKAGANSYQKIDNYFNPKFLLGMTATPERSDDFDIFKMFNYNIAYEIRLQQALEEDLLCPFHYFGVSDVIIDGIELDDNTDFKYLVAEERVKHIIDKINFYGYCGERVRGLIFCSDKKEAKELSDIFNIKGYKTVALTGENSQQEREKAIERLEQDEILNSLDYIFTVDIFNEGVDIPSVNQVVMLRPTKSSIIFVQQLGRGLRKNKFKDYVVIIDFVGNYNSNFLIPIALSGDRTFNKDTIRKYVMEGTRVIPGCSTINFDEISKKKIFESIDLANFNNIKLIKESYFNLKQKIGRIPSLNDFDKFDSIDPLRIFATKLGSYYNFLKKYDKEYTVELNDLEALFIEFISKKLASGKRPHELIMIKNIIHNKVDLIGKLKHELKEVYNIDFKEITKTNVINVLTNEFPTGSVKKTYSKCIFLERKDNYYIISSDFKKCIENSYFKEMVMELINFGLSRYNKNYSNRYMNTNFQLYQKYTYEDVCRLLEWEKGEVALNIGGYKYDKITKTYPVFINYDKSDDIEDSINYEDRFYSESQLIAISKSGRTITSEDIVKAYNAEEDGVEMTLFVRKNKDDKISKEFYFLGKIKAVGKPKQFTMKNTTKTAVEIRYRLITPVREDIYDYIIS</sequence>
<dbReference type="Pfam" id="PF11907">
    <property type="entry name" value="DUF3427"/>
    <property type="match status" value="1"/>
</dbReference>
<feature type="domain" description="Helicase C-terminal" evidence="2">
    <location>
        <begin position="471"/>
        <end position="625"/>
    </location>
</feature>
<dbReference type="Pfam" id="PF00271">
    <property type="entry name" value="Helicase_C"/>
    <property type="match status" value="1"/>
</dbReference>
<evidence type="ECO:0000313" key="3">
    <source>
        <dbReference type="EMBL" id="BDR81626.1"/>
    </source>
</evidence>
<dbReference type="InterPro" id="IPR001650">
    <property type="entry name" value="Helicase_C-like"/>
</dbReference>
<dbReference type="PROSITE" id="PS51194">
    <property type="entry name" value="HELICASE_CTER"/>
    <property type="match status" value="1"/>
</dbReference>
<dbReference type="SUPFAM" id="SSF56024">
    <property type="entry name" value="Phospholipase D/nuclease"/>
    <property type="match status" value="1"/>
</dbReference>
<evidence type="ECO:0000313" key="4">
    <source>
        <dbReference type="Proteomes" id="UP001321763"/>
    </source>
</evidence>
<keyword evidence="3" id="KW-0347">Helicase</keyword>
<dbReference type="InterPro" id="IPR025202">
    <property type="entry name" value="PLD-like_dom"/>
</dbReference>
<dbReference type="PROSITE" id="PS51192">
    <property type="entry name" value="HELICASE_ATP_BIND_1"/>
    <property type="match status" value="1"/>
</dbReference>
<proteinExistence type="predicted"/>
<dbReference type="Pfam" id="PF26350">
    <property type="entry name" value="DUF8090"/>
    <property type="match status" value="1"/>
</dbReference>
<dbReference type="EMBL" id="AP026818">
    <property type="protein sequence ID" value="BDR81626.1"/>
    <property type="molecule type" value="Genomic_DNA"/>
</dbReference>
<dbReference type="SMART" id="SM00490">
    <property type="entry name" value="HELICc"/>
    <property type="match status" value="1"/>
</dbReference>
<dbReference type="InterPro" id="IPR027417">
    <property type="entry name" value="P-loop_NTPase"/>
</dbReference>
<dbReference type="CDD" id="cd18032">
    <property type="entry name" value="DEXHc_RE_I_III_res"/>
    <property type="match status" value="1"/>
</dbReference>
<dbReference type="CDD" id="cd09204">
    <property type="entry name" value="PLDc_N_DEXD_b2"/>
    <property type="match status" value="1"/>
</dbReference>
<dbReference type="InterPro" id="IPR050742">
    <property type="entry name" value="Helicase_Restrict-Modif_Enz"/>
</dbReference>
<dbReference type="SMART" id="SM00487">
    <property type="entry name" value="DEXDc"/>
    <property type="match status" value="1"/>
</dbReference>
<accession>A0ABC8EEN9</accession>
<dbReference type="InterPro" id="IPR058403">
    <property type="entry name" value="DUF8090"/>
</dbReference>
<gene>
    <name evidence="3" type="ORF">K234311028_18720</name>
</gene>
<dbReference type="InterPro" id="IPR021835">
    <property type="entry name" value="DUF3427"/>
</dbReference>
<keyword evidence="3" id="KW-0067">ATP-binding</keyword>
<dbReference type="PANTHER" id="PTHR47396">
    <property type="entry name" value="TYPE I RESTRICTION ENZYME ECOKI R PROTEIN"/>
    <property type="match status" value="1"/>
</dbReference>
<name>A0ABC8EEN9_CLOTA</name>
<reference evidence="3 4" key="1">
    <citation type="submission" date="2022-09" db="EMBL/GenBank/DDBJ databases">
        <title>complete genome sequences of Clostridium tetani str. KHSU-234311-028 isolated from soil.</title>
        <authorList>
            <person name="Sekizuka T."/>
            <person name="Shitada C."/>
            <person name="Takahashi M."/>
            <person name="Kuroda M."/>
        </authorList>
    </citation>
    <scope>NUCLEOTIDE SEQUENCE [LARGE SCALE GENOMIC DNA]</scope>
    <source>
        <strain evidence="3 4">KHSU-234311-028</strain>
    </source>
</reference>
<dbReference type="PANTHER" id="PTHR47396:SF1">
    <property type="entry name" value="ATP-DEPENDENT HELICASE IRC3-RELATED"/>
    <property type="match status" value="1"/>
</dbReference>